<reference evidence="1 2" key="1">
    <citation type="submission" date="2017-01" db="EMBL/GenBank/DDBJ databases">
        <authorList>
            <person name="Mah S.A."/>
            <person name="Swanson W.J."/>
            <person name="Moy G.W."/>
            <person name="Vacquier V.D."/>
        </authorList>
    </citation>
    <scope>NUCLEOTIDE SEQUENCE [LARGE SCALE GENOMIC DNA]</scope>
    <source>
        <strain evidence="1 2">GSMNP</strain>
    </source>
</reference>
<dbReference type="Pfam" id="PF08614">
    <property type="entry name" value="ATG16"/>
    <property type="match status" value="1"/>
</dbReference>
<keyword evidence="2" id="KW-1185">Reference proteome</keyword>
<name>A0A1R1XM61_9FUNG</name>
<dbReference type="OrthoDB" id="8949486at2759"/>
<dbReference type="Proteomes" id="UP000187283">
    <property type="component" value="Unassembled WGS sequence"/>
</dbReference>
<sequence>METEIRLRTQKIQDQLENIREKNKTIEILQDEVSTLQLELVHMEEKISNLTAENSQLVQRWLKKMNEEADLINSLNQRDEK</sequence>
<dbReference type="InterPro" id="IPR013923">
    <property type="entry name" value="Autophagy-rel_prot_16_dom"/>
</dbReference>
<dbReference type="SUPFAM" id="SSF161270">
    <property type="entry name" value="PspA lactotransferrin-binding region"/>
    <property type="match status" value="1"/>
</dbReference>
<dbReference type="EMBL" id="LSSN01002576">
    <property type="protein sequence ID" value="OMJ15730.1"/>
    <property type="molecule type" value="Genomic_DNA"/>
</dbReference>
<protein>
    <submittedName>
        <fullName evidence="1">Autophagy protein 16</fullName>
    </submittedName>
</protein>
<proteinExistence type="predicted"/>
<comment type="caution">
    <text evidence="1">The sequence shown here is derived from an EMBL/GenBank/DDBJ whole genome shotgun (WGS) entry which is preliminary data.</text>
</comment>
<gene>
    <name evidence="1" type="ORF">AYI70_g7062</name>
</gene>
<evidence type="ECO:0000313" key="2">
    <source>
        <dbReference type="Proteomes" id="UP000187283"/>
    </source>
</evidence>
<accession>A0A1R1XM61</accession>
<dbReference type="Gene3D" id="1.20.5.170">
    <property type="match status" value="1"/>
</dbReference>
<evidence type="ECO:0000313" key="1">
    <source>
        <dbReference type="EMBL" id="OMJ15730.1"/>
    </source>
</evidence>
<organism evidence="1 2">
    <name type="scientific">Smittium culicis</name>
    <dbReference type="NCBI Taxonomy" id="133412"/>
    <lineage>
        <taxon>Eukaryota</taxon>
        <taxon>Fungi</taxon>
        <taxon>Fungi incertae sedis</taxon>
        <taxon>Zoopagomycota</taxon>
        <taxon>Kickxellomycotina</taxon>
        <taxon>Harpellomycetes</taxon>
        <taxon>Harpellales</taxon>
        <taxon>Legeriomycetaceae</taxon>
        <taxon>Smittium</taxon>
    </lineage>
</organism>